<protein>
    <submittedName>
        <fullName evidence="4">Metallophosphoesterase</fullName>
    </submittedName>
</protein>
<evidence type="ECO:0000256" key="1">
    <source>
        <dbReference type="ARBA" id="ARBA00022723"/>
    </source>
</evidence>
<dbReference type="PANTHER" id="PTHR31302">
    <property type="entry name" value="TRANSMEMBRANE PROTEIN WITH METALLOPHOSPHOESTERASE DOMAIN-RELATED"/>
    <property type="match status" value="1"/>
</dbReference>
<dbReference type="RefSeq" id="WP_079546495.1">
    <property type="nucleotide sequence ID" value="NZ_CP117826.1"/>
</dbReference>
<sequence>MFNNNTVEITSYGILSDKVKNGIVVAHLSDLHEKEFGPENAQLFEKVEALAPDLIAVTGDMVAHENQKEVDEGYTRRFAHSLRRIAPVYFVTGNHERNFDGRVEAIMEEEGVRVLHSGDMVCAAVGESRLNISGMDDVSFEDTNVSQAVGVFRERRRGFNLFLAHRPEYYPLYLHKNIDLVLTGHTHAGQIRFPKIGTFAMNGQGFLPKYVQGEFTDGATTMIISRGLGASGYPKIRINNPPELVAVYIEPEPEDMQ</sequence>
<evidence type="ECO:0000256" key="2">
    <source>
        <dbReference type="ARBA" id="ARBA00022801"/>
    </source>
</evidence>
<dbReference type="SUPFAM" id="SSF56300">
    <property type="entry name" value="Metallo-dependent phosphatases"/>
    <property type="match status" value="1"/>
</dbReference>
<dbReference type="PANTHER" id="PTHR31302:SF31">
    <property type="entry name" value="PHOSPHODIESTERASE YAEI"/>
    <property type="match status" value="1"/>
</dbReference>
<dbReference type="AlphaFoldDB" id="A0AAU8A680"/>
<organism evidence="4">
    <name type="scientific">Christensenella massiliensis</name>
    <dbReference type="NCBI Taxonomy" id="1805714"/>
    <lineage>
        <taxon>Bacteria</taxon>
        <taxon>Bacillati</taxon>
        <taxon>Bacillota</taxon>
        <taxon>Clostridia</taxon>
        <taxon>Christensenellales</taxon>
        <taxon>Christensenellaceae</taxon>
        <taxon>Christensenella</taxon>
    </lineage>
</organism>
<dbReference type="Pfam" id="PF00149">
    <property type="entry name" value="Metallophos"/>
    <property type="match status" value="1"/>
</dbReference>
<reference evidence="4" key="1">
    <citation type="submission" date="2023-02" db="EMBL/GenBank/DDBJ databases">
        <title>Gut commensal Christensenella minuta modulates host metabolism via a new class of secondary bile acids.</title>
        <authorList>
            <person name="Liu C."/>
        </authorList>
    </citation>
    <scope>NUCLEOTIDE SEQUENCE</scope>
    <source>
        <strain evidence="4">CA70</strain>
    </source>
</reference>
<name>A0AAU8A680_9FIRM</name>
<dbReference type="InterPro" id="IPR051158">
    <property type="entry name" value="Metallophosphoesterase_sf"/>
</dbReference>
<evidence type="ECO:0000259" key="3">
    <source>
        <dbReference type="Pfam" id="PF00149"/>
    </source>
</evidence>
<dbReference type="GO" id="GO:0046872">
    <property type="term" value="F:metal ion binding"/>
    <property type="evidence" value="ECO:0007669"/>
    <property type="project" value="UniProtKB-KW"/>
</dbReference>
<gene>
    <name evidence="4" type="ORF">PUP29_07285</name>
</gene>
<dbReference type="GO" id="GO:0008758">
    <property type="term" value="F:UDP-2,3-diacylglucosamine hydrolase activity"/>
    <property type="evidence" value="ECO:0007669"/>
    <property type="project" value="TreeGrafter"/>
</dbReference>
<dbReference type="GO" id="GO:0009245">
    <property type="term" value="P:lipid A biosynthetic process"/>
    <property type="evidence" value="ECO:0007669"/>
    <property type="project" value="TreeGrafter"/>
</dbReference>
<keyword evidence="2" id="KW-0378">Hydrolase</keyword>
<dbReference type="EMBL" id="CP117826">
    <property type="protein sequence ID" value="XCC61336.1"/>
    <property type="molecule type" value="Genomic_DNA"/>
</dbReference>
<dbReference type="Gene3D" id="3.60.21.10">
    <property type="match status" value="1"/>
</dbReference>
<dbReference type="InterPro" id="IPR004843">
    <property type="entry name" value="Calcineurin-like_PHP"/>
</dbReference>
<feature type="domain" description="Calcineurin-like phosphoesterase" evidence="3">
    <location>
        <begin position="24"/>
        <end position="188"/>
    </location>
</feature>
<dbReference type="InterPro" id="IPR029052">
    <property type="entry name" value="Metallo-depent_PP-like"/>
</dbReference>
<dbReference type="GO" id="GO:0016020">
    <property type="term" value="C:membrane"/>
    <property type="evidence" value="ECO:0007669"/>
    <property type="project" value="GOC"/>
</dbReference>
<proteinExistence type="predicted"/>
<evidence type="ECO:0000313" key="4">
    <source>
        <dbReference type="EMBL" id="XCC61336.1"/>
    </source>
</evidence>
<accession>A0AAU8A680</accession>
<keyword evidence="1" id="KW-0479">Metal-binding</keyword>